<dbReference type="PRINTS" id="PR00139">
    <property type="entry name" value="ASNGLNASE"/>
</dbReference>
<dbReference type="SFLD" id="SFLDS00057">
    <property type="entry name" value="Glutaminase/Asparaginase"/>
    <property type="match status" value="1"/>
</dbReference>
<dbReference type="InterPro" id="IPR037152">
    <property type="entry name" value="L-asparaginase_N_sf"/>
</dbReference>
<evidence type="ECO:0000313" key="4">
    <source>
        <dbReference type="EMBL" id="MCB5363007.1"/>
    </source>
</evidence>
<dbReference type="InterPro" id="IPR041725">
    <property type="entry name" value="L-asparaginase_I"/>
</dbReference>
<dbReference type="Gene3D" id="3.40.50.1170">
    <property type="entry name" value="L-asparaginase, N-terminal domain"/>
    <property type="match status" value="1"/>
</dbReference>
<evidence type="ECO:0000259" key="3">
    <source>
        <dbReference type="Pfam" id="PF17763"/>
    </source>
</evidence>
<evidence type="ECO:0000256" key="1">
    <source>
        <dbReference type="PROSITE-ProRule" id="PRU10100"/>
    </source>
</evidence>
<dbReference type="InterPro" id="IPR027475">
    <property type="entry name" value="Asparaginase/glutaminase_AS2"/>
</dbReference>
<dbReference type="PIRSF" id="PIRSF500176">
    <property type="entry name" value="L_ASNase"/>
    <property type="match status" value="1"/>
</dbReference>
<proteinExistence type="predicted"/>
<dbReference type="Pfam" id="PF17763">
    <property type="entry name" value="Asparaginase_C"/>
    <property type="match status" value="1"/>
</dbReference>
<feature type="active site" evidence="1">
    <location>
        <position position="92"/>
    </location>
</feature>
<name>A0ABS8CAE5_9BURK</name>
<dbReference type="SMART" id="SM00870">
    <property type="entry name" value="Asparaginase"/>
    <property type="match status" value="1"/>
</dbReference>
<feature type="domain" description="L-asparaginase N-terminal" evidence="2">
    <location>
        <begin position="6"/>
        <end position="187"/>
    </location>
</feature>
<comment type="caution">
    <text evidence="4">The sequence shown here is derived from an EMBL/GenBank/DDBJ whole genome shotgun (WGS) entry which is preliminary data.</text>
</comment>
<gene>
    <name evidence="4" type="ORF">H0484_04465</name>
</gene>
<dbReference type="InterPro" id="IPR027473">
    <property type="entry name" value="L-asparaginase_C"/>
</dbReference>
<dbReference type="RefSeq" id="WP_226953250.1">
    <property type="nucleotide sequence ID" value="NZ_JACDXW010000002.1"/>
</dbReference>
<reference evidence="4 5" key="1">
    <citation type="submission" date="2020-07" db="EMBL/GenBank/DDBJ databases">
        <title>Pusillimonas sp. nov., isolated from poultry manure in Taiwan.</title>
        <authorList>
            <person name="Lin S.-Y."/>
            <person name="Tang Y.-S."/>
            <person name="Young C.-C."/>
        </authorList>
    </citation>
    <scope>NUCLEOTIDE SEQUENCE [LARGE SCALE GENOMIC DNA]</scope>
    <source>
        <strain evidence="4 5">CC-YST705</strain>
    </source>
</reference>
<dbReference type="PANTHER" id="PTHR11707:SF28">
    <property type="entry name" value="60 KDA LYSOPHOSPHOLIPASE"/>
    <property type="match status" value="1"/>
</dbReference>
<dbReference type="EMBL" id="JACDXW010000002">
    <property type="protein sequence ID" value="MCB5363007.1"/>
    <property type="molecule type" value="Genomic_DNA"/>
</dbReference>
<evidence type="ECO:0000259" key="2">
    <source>
        <dbReference type="Pfam" id="PF00710"/>
    </source>
</evidence>
<dbReference type="InterPro" id="IPR036152">
    <property type="entry name" value="Asp/glu_Ase-like_sf"/>
</dbReference>
<organism evidence="4 5">
    <name type="scientific">Mesopusillimonas faecipullorum</name>
    <dbReference type="NCBI Taxonomy" id="2755040"/>
    <lineage>
        <taxon>Bacteria</taxon>
        <taxon>Pseudomonadati</taxon>
        <taxon>Pseudomonadota</taxon>
        <taxon>Betaproteobacteria</taxon>
        <taxon>Burkholderiales</taxon>
        <taxon>Alcaligenaceae</taxon>
        <taxon>Mesopusillimonas</taxon>
    </lineage>
</organism>
<dbReference type="InterPro" id="IPR006034">
    <property type="entry name" value="Asparaginase/glutaminase-like"/>
</dbReference>
<dbReference type="PANTHER" id="PTHR11707">
    <property type="entry name" value="L-ASPARAGINASE"/>
    <property type="match status" value="1"/>
</dbReference>
<evidence type="ECO:0000313" key="5">
    <source>
        <dbReference type="Proteomes" id="UP000776983"/>
    </source>
</evidence>
<dbReference type="PROSITE" id="PS00917">
    <property type="entry name" value="ASN_GLN_ASE_2"/>
    <property type="match status" value="1"/>
</dbReference>
<sequence>MNTPRRILVLYAGGTIGMVPSSRGYVPGAALPDYVAEQTAQYDDLRPHRWHVESMAPLLDSANAQAGDWYAQAQILWRWQDRIDGAVILHGTDTLAYAASFLSFLMQGFGRPVVITASQLPLGVQYSDAPANLLAALRCALLSDLHEVALCFGGQLLRGNRVVKLGPSPDEGFASPHWPVLGDTRRHATLHGQYLLPKQAISAAPKLNGISASVGLLRLYPGIPASVVQAVGQAHPQGLVLEMYGIGAGPSINRQLCTALGQLHHAGTPVVAVSQCPYAAVKDLGVYESGQAFAQQGVIAGLDLTPAAAFAKLHYLSTQGLLAESAQWQASIQTPLVGEVTP</sequence>
<dbReference type="Gene3D" id="3.40.50.40">
    <property type="match status" value="1"/>
</dbReference>
<dbReference type="CDD" id="cd08963">
    <property type="entry name" value="L-asparaginase_I"/>
    <property type="match status" value="1"/>
</dbReference>
<dbReference type="InterPro" id="IPR027474">
    <property type="entry name" value="L-asparaginase_N"/>
</dbReference>
<dbReference type="Proteomes" id="UP000776983">
    <property type="component" value="Unassembled WGS sequence"/>
</dbReference>
<feature type="domain" description="Asparaginase/glutaminase C-terminal" evidence="3">
    <location>
        <begin position="214"/>
        <end position="322"/>
    </location>
</feature>
<keyword evidence="5" id="KW-1185">Reference proteome</keyword>
<dbReference type="PROSITE" id="PS51732">
    <property type="entry name" value="ASN_GLN_ASE_3"/>
    <property type="match status" value="1"/>
</dbReference>
<dbReference type="SUPFAM" id="SSF53774">
    <property type="entry name" value="Glutaminase/Asparaginase"/>
    <property type="match status" value="1"/>
</dbReference>
<protein>
    <submittedName>
        <fullName evidence="4">Asparaginase</fullName>
    </submittedName>
</protein>
<accession>A0ABS8CAE5</accession>
<dbReference type="Pfam" id="PF00710">
    <property type="entry name" value="Asparaginase"/>
    <property type="match status" value="1"/>
</dbReference>
<dbReference type="PIRSF" id="PIRSF001220">
    <property type="entry name" value="L-ASNase_gatD"/>
    <property type="match status" value="1"/>
</dbReference>
<dbReference type="InterPro" id="IPR040919">
    <property type="entry name" value="Asparaginase_C"/>
</dbReference>